<evidence type="ECO:0000256" key="9">
    <source>
        <dbReference type="ARBA" id="ARBA00023118"/>
    </source>
</evidence>
<dbReference type="GO" id="GO:0004518">
    <property type="term" value="F:nuclease activity"/>
    <property type="evidence" value="ECO:0007669"/>
    <property type="project" value="UniProtKB-KW"/>
</dbReference>
<comment type="similarity">
    <text evidence="2">In the central section; belongs to the CRISPR-associated helicase Cas3 family.</text>
</comment>
<feature type="domain" description="HD Cas3-type" evidence="11">
    <location>
        <begin position="11"/>
        <end position="208"/>
    </location>
</feature>
<dbReference type="InterPro" id="IPR050079">
    <property type="entry name" value="DEAD_box_RNA_helicase"/>
</dbReference>
<dbReference type="NCBIfam" id="TIGR01596">
    <property type="entry name" value="cas3_HD"/>
    <property type="match status" value="1"/>
</dbReference>
<dbReference type="Pfam" id="PF22590">
    <property type="entry name" value="Cas3-like_C_2"/>
    <property type="match status" value="1"/>
</dbReference>
<dbReference type="Gene3D" id="3.40.50.300">
    <property type="entry name" value="P-loop containing nucleotide triphosphate hydrolases"/>
    <property type="match status" value="2"/>
</dbReference>
<dbReference type="InterPro" id="IPR054712">
    <property type="entry name" value="Cas3-like_dom"/>
</dbReference>
<dbReference type="Gene3D" id="1.10.3210.30">
    <property type="match status" value="1"/>
</dbReference>
<dbReference type="InterPro" id="IPR011545">
    <property type="entry name" value="DEAD/DEAH_box_helicase_dom"/>
</dbReference>
<dbReference type="GO" id="GO:0016787">
    <property type="term" value="F:hydrolase activity"/>
    <property type="evidence" value="ECO:0007669"/>
    <property type="project" value="UniProtKB-KW"/>
</dbReference>
<comment type="caution">
    <text evidence="12">The sequence shown here is derived from an EMBL/GenBank/DDBJ whole genome shotgun (WGS) entry which is preliminary data.</text>
</comment>
<dbReference type="SMART" id="SM00490">
    <property type="entry name" value="HELICc"/>
    <property type="match status" value="1"/>
</dbReference>
<dbReference type="CDD" id="cd09641">
    <property type="entry name" value="Cas3''_I"/>
    <property type="match status" value="1"/>
</dbReference>
<reference evidence="12" key="2">
    <citation type="submission" date="2021-04" db="EMBL/GenBank/DDBJ databases">
        <authorList>
            <person name="Gilroy R."/>
        </authorList>
    </citation>
    <scope>NUCLEOTIDE SEQUENCE</scope>
    <source>
        <strain evidence="12">G4-2901</strain>
    </source>
</reference>
<dbReference type="Proteomes" id="UP000783796">
    <property type="component" value="Unassembled WGS sequence"/>
</dbReference>
<evidence type="ECO:0000256" key="4">
    <source>
        <dbReference type="ARBA" id="ARBA00022723"/>
    </source>
</evidence>
<dbReference type="NCBIfam" id="TIGR01587">
    <property type="entry name" value="cas3_core"/>
    <property type="match status" value="1"/>
</dbReference>
<dbReference type="GO" id="GO:0005829">
    <property type="term" value="C:cytosol"/>
    <property type="evidence" value="ECO:0007669"/>
    <property type="project" value="TreeGrafter"/>
</dbReference>
<keyword evidence="3" id="KW-0540">Nuclease</keyword>
<dbReference type="InterPro" id="IPR006474">
    <property type="entry name" value="Helicase_Cas3_CRISPR-ass_core"/>
</dbReference>
<keyword evidence="7" id="KW-0347">Helicase</keyword>
<keyword evidence="8" id="KW-0067">ATP-binding</keyword>
<evidence type="ECO:0000256" key="7">
    <source>
        <dbReference type="ARBA" id="ARBA00022806"/>
    </source>
</evidence>
<dbReference type="SUPFAM" id="SSF52540">
    <property type="entry name" value="P-loop containing nucleoside triphosphate hydrolases"/>
    <property type="match status" value="1"/>
</dbReference>
<evidence type="ECO:0000256" key="1">
    <source>
        <dbReference type="ARBA" id="ARBA00006847"/>
    </source>
</evidence>
<dbReference type="PANTHER" id="PTHR47959">
    <property type="entry name" value="ATP-DEPENDENT RNA HELICASE RHLE-RELATED"/>
    <property type="match status" value="1"/>
</dbReference>
<dbReference type="SMART" id="SM00487">
    <property type="entry name" value="DEXDc"/>
    <property type="match status" value="1"/>
</dbReference>
<dbReference type="Pfam" id="PF00270">
    <property type="entry name" value="DEAD"/>
    <property type="match status" value="1"/>
</dbReference>
<dbReference type="GO" id="GO:0003676">
    <property type="term" value="F:nucleic acid binding"/>
    <property type="evidence" value="ECO:0007669"/>
    <property type="project" value="InterPro"/>
</dbReference>
<dbReference type="InterPro" id="IPR014001">
    <property type="entry name" value="Helicase_ATP-bd"/>
</dbReference>
<keyword evidence="6" id="KW-0378">Hydrolase</keyword>
<accession>A0A948WVN9</accession>
<name>A0A948WVN9_9BACT</name>
<dbReference type="GO" id="GO:0005524">
    <property type="term" value="F:ATP binding"/>
    <property type="evidence" value="ECO:0007669"/>
    <property type="project" value="UniProtKB-KW"/>
</dbReference>
<dbReference type="InterPro" id="IPR027417">
    <property type="entry name" value="P-loop_NTPase"/>
</dbReference>
<evidence type="ECO:0000256" key="8">
    <source>
        <dbReference type="ARBA" id="ARBA00022840"/>
    </source>
</evidence>
<evidence type="ECO:0000313" key="12">
    <source>
        <dbReference type="EMBL" id="MBU3836804.1"/>
    </source>
</evidence>
<dbReference type="InterPro" id="IPR001650">
    <property type="entry name" value="Helicase_C-like"/>
</dbReference>
<evidence type="ECO:0000313" key="13">
    <source>
        <dbReference type="Proteomes" id="UP000783796"/>
    </source>
</evidence>
<dbReference type="GO" id="GO:0046872">
    <property type="term" value="F:metal ion binding"/>
    <property type="evidence" value="ECO:0007669"/>
    <property type="project" value="UniProtKB-KW"/>
</dbReference>
<evidence type="ECO:0000256" key="3">
    <source>
        <dbReference type="ARBA" id="ARBA00022722"/>
    </source>
</evidence>
<dbReference type="SUPFAM" id="SSF109604">
    <property type="entry name" value="HD-domain/PDEase-like"/>
    <property type="match status" value="1"/>
</dbReference>
<proteinExistence type="inferred from homology"/>
<dbReference type="InterPro" id="IPR038257">
    <property type="entry name" value="CRISPR-assoc_Cas3_HD_sf"/>
</dbReference>
<dbReference type="InterPro" id="IPR006483">
    <property type="entry name" value="CRISPR-assoc_Cas3_HD"/>
</dbReference>
<dbReference type="GO" id="GO:0051607">
    <property type="term" value="P:defense response to virus"/>
    <property type="evidence" value="ECO:0007669"/>
    <property type="project" value="UniProtKB-KW"/>
</dbReference>
<gene>
    <name evidence="12" type="primary">cas3</name>
    <name evidence="12" type="ORF">H9777_00435</name>
</gene>
<evidence type="ECO:0000256" key="5">
    <source>
        <dbReference type="ARBA" id="ARBA00022741"/>
    </source>
</evidence>
<dbReference type="PANTHER" id="PTHR47959:SF16">
    <property type="entry name" value="CRISPR-ASSOCIATED NUCLEASE_HELICASE CAS3-RELATED"/>
    <property type="match status" value="1"/>
</dbReference>
<comment type="similarity">
    <text evidence="10">Belongs to the DEAD box helicase family.</text>
</comment>
<evidence type="ECO:0000256" key="6">
    <source>
        <dbReference type="ARBA" id="ARBA00022801"/>
    </source>
</evidence>
<dbReference type="PROSITE" id="PS51643">
    <property type="entry name" value="HD_CAS3"/>
    <property type="match status" value="1"/>
</dbReference>
<dbReference type="GO" id="GO:0003724">
    <property type="term" value="F:RNA helicase activity"/>
    <property type="evidence" value="ECO:0007669"/>
    <property type="project" value="TreeGrafter"/>
</dbReference>
<evidence type="ECO:0000256" key="10">
    <source>
        <dbReference type="ARBA" id="ARBA00038437"/>
    </source>
</evidence>
<dbReference type="EMBL" id="JAHLFW010000004">
    <property type="protein sequence ID" value="MBU3836804.1"/>
    <property type="molecule type" value="Genomic_DNA"/>
</dbReference>
<reference evidence="12" key="1">
    <citation type="journal article" date="2021" name="PeerJ">
        <title>Extensive microbial diversity within the chicken gut microbiome revealed by metagenomics and culture.</title>
        <authorList>
            <person name="Gilroy R."/>
            <person name="Ravi A."/>
            <person name="Getino M."/>
            <person name="Pursley I."/>
            <person name="Horton D.L."/>
            <person name="Alikhan N.F."/>
            <person name="Baker D."/>
            <person name="Gharbi K."/>
            <person name="Hall N."/>
            <person name="Watson M."/>
            <person name="Adriaenssens E.M."/>
            <person name="Foster-Nyarko E."/>
            <person name="Jarju S."/>
            <person name="Secka A."/>
            <person name="Antonio M."/>
            <person name="Oren A."/>
            <person name="Chaudhuri R.R."/>
            <person name="La Ragione R."/>
            <person name="Hildebrand F."/>
            <person name="Pallen M.J."/>
        </authorList>
    </citation>
    <scope>NUCLEOTIDE SEQUENCE</scope>
    <source>
        <strain evidence="12">G4-2901</strain>
    </source>
</reference>
<comment type="similarity">
    <text evidence="1">In the N-terminal section; belongs to the CRISPR-associated nuclease Cas3-HD family.</text>
</comment>
<keyword evidence="5" id="KW-0547">Nucleotide-binding</keyword>
<evidence type="ECO:0000256" key="2">
    <source>
        <dbReference type="ARBA" id="ARBA00009046"/>
    </source>
</evidence>
<sequence>MNIEELKKIKAKSDGTTLLEHTCAVIETGLYLLQSLPLPKERRSIIKQHFIQAAILHDLGKVHPLFQKRLMGDRNANIRHELVSLWFAAIFLELDNAVLFAIATHHKGVVSESSSKSLEMFDLNGISIDIDKGSYLPKSEGVMCKETLELWLLLFPYSFQYKEQPLQGIESSFLYMLREQKQRKKIPDILDRQYYSLLRAFLQAADHLASGNHVEVPSYQMITLEDFQPRNGQKVFPFRYFQERLQSWMGDAVLHAPTGSGKTEAALSWVYANQVKGNRLFYLLPYTASINAMVTRLNDVYKDSKVMVQHSKSLNFIYNELCEEESNLIDDYIYLEQKARDINSLSREVFYPVKVMTLHQLLRITCHGRGWEYSLLECQNALFIIDEFHAYNAFLIGKMLGTVKVFKEMFNSKFLFMSATIPDFLLYRIIDRVYEGDFSKIIRPDPNIVSDASIMGRKRHHLICHSNESISLYINQIETDLSAGKSVLVVVNNVKTCQDIFSAVNFDESRKRMLHGGFNQRSRRYIEQLITHNDRERRPLLLVATQAVEVSLDIDYNVAYIEKAPIDALIQRFGRVNRAGKLTDNNSNKIMADIHLFENIVGKTPFYDTKLLEDTWSVLMSLDSKDISEDDLIKACNEVYRDGYSEKQEKDFALGFETAYSFKNEWIAGMCRDWADEIFDKNNQKIDVLCYNLKEEYILLKSQKRYIEANELLVSVYPYQKLEVSSEVDVPIAAELFYDDNIGCIEMEPESYEII</sequence>
<organism evidence="12 13">
    <name type="scientific">Candidatus Phocaeicola faecigallinarum</name>
    <dbReference type="NCBI Taxonomy" id="2838732"/>
    <lineage>
        <taxon>Bacteria</taxon>
        <taxon>Pseudomonadati</taxon>
        <taxon>Bacteroidota</taxon>
        <taxon>Bacteroidia</taxon>
        <taxon>Bacteroidales</taxon>
        <taxon>Bacteroidaceae</taxon>
        <taxon>Phocaeicola</taxon>
    </lineage>
</organism>
<keyword evidence="9" id="KW-0051">Antiviral defense</keyword>
<protein>
    <submittedName>
        <fullName evidence="12">CRISPR-associated helicase Cas3</fullName>
    </submittedName>
</protein>
<keyword evidence="4" id="KW-0479">Metal-binding</keyword>
<dbReference type="AlphaFoldDB" id="A0A948WVN9"/>
<evidence type="ECO:0000259" key="11">
    <source>
        <dbReference type="PROSITE" id="PS51643"/>
    </source>
</evidence>